<reference evidence="1 2" key="2">
    <citation type="submission" date="2020-06" db="EMBL/GenBank/DDBJ databases">
        <title>Antribacter stalactiti gen. nov., sp. nov., a new member of the family Nacardiaceae isolated from a cave.</title>
        <authorList>
            <person name="Kim I.S."/>
        </authorList>
    </citation>
    <scope>NUCLEOTIDE SEQUENCE [LARGE SCALE GENOMIC DNA]</scope>
    <source>
        <strain evidence="1 2">YC2-7</strain>
    </source>
</reference>
<evidence type="ECO:0000313" key="2">
    <source>
        <dbReference type="Proteomes" id="UP000535543"/>
    </source>
</evidence>
<dbReference type="EMBL" id="VCQU01000001">
    <property type="protein sequence ID" value="NMN93417.1"/>
    <property type="molecule type" value="Genomic_DNA"/>
</dbReference>
<protein>
    <submittedName>
        <fullName evidence="1">Uncharacterized protein</fullName>
    </submittedName>
</protein>
<keyword evidence="2" id="KW-1185">Reference proteome</keyword>
<accession>A0A848KBF4</accession>
<name>A0A848KBF4_9NOCA</name>
<gene>
    <name evidence="1" type="ORF">FGL95_00010</name>
</gene>
<dbReference type="Proteomes" id="UP000535543">
    <property type="component" value="Unassembled WGS sequence"/>
</dbReference>
<evidence type="ECO:0000313" key="1">
    <source>
        <dbReference type="EMBL" id="NMN93417.1"/>
    </source>
</evidence>
<dbReference type="RefSeq" id="WP_169584140.1">
    <property type="nucleotide sequence ID" value="NZ_VCQU01000001.1"/>
</dbReference>
<comment type="caution">
    <text evidence="1">The sequence shown here is derived from an EMBL/GenBank/DDBJ whole genome shotgun (WGS) entry which is preliminary data.</text>
</comment>
<reference evidence="1 2" key="1">
    <citation type="submission" date="2019-05" db="EMBL/GenBank/DDBJ databases">
        <authorList>
            <person name="Lee S.D."/>
        </authorList>
    </citation>
    <scope>NUCLEOTIDE SEQUENCE [LARGE SCALE GENOMIC DNA]</scope>
    <source>
        <strain evidence="1 2">YC2-7</strain>
    </source>
</reference>
<sequence length="107" mass="12426">MALQSIGYNGQPSRDPFRRVDPPIIVLIDLTTLFPNQPHRTGRYTPNGLQMHKVVEGRLTWWALCEQGGWYGRVTYDIVHGSKKDTVTHWVPGWVLKRKNYPPDRSR</sequence>
<organism evidence="1 2">
    <name type="scientific">Antrihabitans stalactiti</name>
    <dbReference type="NCBI Taxonomy" id="2584121"/>
    <lineage>
        <taxon>Bacteria</taxon>
        <taxon>Bacillati</taxon>
        <taxon>Actinomycetota</taxon>
        <taxon>Actinomycetes</taxon>
        <taxon>Mycobacteriales</taxon>
        <taxon>Nocardiaceae</taxon>
        <taxon>Antrihabitans</taxon>
    </lineage>
</organism>
<proteinExistence type="predicted"/>
<dbReference type="AlphaFoldDB" id="A0A848KBF4"/>